<name>A0A391NPW2_9EUKA</name>
<protein>
    <submittedName>
        <fullName evidence="1">Uncharacterized protein</fullName>
    </submittedName>
</protein>
<comment type="caution">
    <text evidence="1">The sequence shown here is derived from an EMBL/GenBank/DDBJ whole genome shotgun (WGS) entry which is preliminary data.</text>
</comment>
<gene>
    <name evidence="1" type="ORF">KIPB_010566</name>
</gene>
<proteinExistence type="predicted"/>
<dbReference type="EMBL" id="BDIP01003976">
    <property type="protein sequence ID" value="GCA63547.1"/>
    <property type="molecule type" value="Genomic_DNA"/>
</dbReference>
<accession>A0A391NPW2</accession>
<sequence length="26" mass="2874">HHTAEDFDLGEGDTIEVMRQQIGGAF</sequence>
<feature type="non-terminal residue" evidence="1">
    <location>
        <position position="1"/>
    </location>
</feature>
<dbReference type="Proteomes" id="UP000265618">
    <property type="component" value="Unassembled WGS sequence"/>
</dbReference>
<organism evidence="1 2">
    <name type="scientific">Kipferlia bialata</name>
    <dbReference type="NCBI Taxonomy" id="797122"/>
    <lineage>
        <taxon>Eukaryota</taxon>
        <taxon>Metamonada</taxon>
        <taxon>Carpediemonas-like organisms</taxon>
        <taxon>Kipferlia</taxon>
    </lineage>
</organism>
<dbReference type="AlphaFoldDB" id="A0A391NPW2"/>
<evidence type="ECO:0000313" key="2">
    <source>
        <dbReference type="Proteomes" id="UP000265618"/>
    </source>
</evidence>
<keyword evidence="2" id="KW-1185">Reference proteome</keyword>
<reference evidence="1 2" key="1">
    <citation type="journal article" date="2018" name="PLoS ONE">
        <title>The draft genome of Kipferlia bialata reveals reductive genome evolution in fornicate parasites.</title>
        <authorList>
            <person name="Tanifuji G."/>
            <person name="Takabayashi S."/>
            <person name="Kume K."/>
            <person name="Takagi M."/>
            <person name="Nakayama T."/>
            <person name="Kamikawa R."/>
            <person name="Inagaki Y."/>
            <person name="Hashimoto T."/>
        </authorList>
    </citation>
    <scope>NUCLEOTIDE SEQUENCE [LARGE SCALE GENOMIC DNA]</scope>
    <source>
        <strain evidence="1">NY0173</strain>
    </source>
</reference>
<evidence type="ECO:0000313" key="1">
    <source>
        <dbReference type="EMBL" id="GCA63547.1"/>
    </source>
</evidence>